<feature type="region of interest" description="Disordered" evidence="1">
    <location>
        <begin position="79"/>
        <end position="117"/>
    </location>
</feature>
<organism evidence="3 4">
    <name type="scientific">Teichococcus deserti</name>
    <dbReference type="NCBI Taxonomy" id="1817963"/>
    <lineage>
        <taxon>Bacteria</taxon>
        <taxon>Pseudomonadati</taxon>
        <taxon>Pseudomonadota</taxon>
        <taxon>Alphaproteobacteria</taxon>
        <taxon>Acetobacterales</taxon>
        <taxon>Roseomonadaceae</taxon>
        <taxon>Roseomonas</taxon>
    </lineage>
</organism>
<gene>
    <name evidence="3" type="ORF">BKE38_28520</name>
</gene>
<feature type="compositionally biased region" description="Pro residues" evidence="1">
    <location>
        <begin position="89"/>
        <end position="116"/>
    </location>
</feature>
<dbReference type="AlphaFoldDB" id="A0A1V2GTU1"/>
<name>A0A1V2GTU1_9PROT</name>
<keyword evidence="4" id="KW-1185">Reference proteome</keyword>
<sequence length="369" mass="39943">MKLGRRPAEAADDTIRLPPGMDFLTMRRRRRRNSALGWAGATVALAAVLGAVVYVAAPHLGLQPAPAGPRAVPLAAAPPPAAVADAPRPAEPPPPVLRLPLDHAPPPRAPGPPRAAPPLLREAEIAAHRPQRPTLLRLVENPRIFVLDFPDLASQGTALNRIAALVEKAATPRDRVLTEAELAAVLARSGERAETFYYGHDYRGSDLARFFALAARDRIALNASENWVAEQLAAARHAEPSGEIAVISIVAPGGEVDEAARRTTLRHEIGHGHDFTLPFYAAHVRRVWGERLADSERAGFRAFLAREGYDTRNADLMAGEMQAYLLFTPDARFFNPRLANLTEAQADNLRAMLLEGGTFQGLPLDPADR</sequence>
<evidence type="ECO:0000313" key="4">
    <source>
        <dbReference type="Proteomes" id="UP000188879"/>
    </source>
</evidence>
<reference evidence="3 4" key="1">
    <citation type="submission" date="2016-10" db="EMBL/GenBank/DDBJ databases">
        <title>Draft Genome sequence of Roseomonas sp. strain M3.</title>
        <authorList>
            <person name="Subhash Y."/>
            <person name="Lee S."/>
        </authorList>
    </citation>
    <scope>NUCLEOTIDE SEQUENCE [LARGE SCALE GENOMIC DNA]</scope>
    <source>
        <strain evidence="3 4">M3</strain>
    </source>
</reference>
<dbReference type="RefSeq" id="WP_076960568.1">
    <property type="nucleotide sequence ID" value="NZ_MLCO01000455.1"/>
</dbReference>
<feature type="transmembrane region" description="Helical" evidence="2">
    <location>
        <begin position="35"/>
        <end position="57"/>
    </location>
</feature>
<evidence type="ECO:0000313" key="3">
    <source>
        <dbReference type="EMBL" id="ONG43983.1"/>
    </source>
</evidence>
<comment type="caution">
    <text evidence="3">The sequence shown here is derived from an EMBL/GenBank/DDBJ whole genome shotgun (WGS) entry which is preliminary data.</text>
</comment>
<accession>A0A1V2GTU1</accession>
<dbReference type="EMBL" id="MLCO01000455">
    <property type="protein sequence ID" value="ONG43983.1"/>
    <property type="molecule type" value="Genomic_DNA"/>
</dbReference>
<protein>
    <submittedName>
        <fullName evidence="3">Uncharacterized protein</fullName>
    </submittedName>
</protein>
<keyword evidence="2" id="KW-0812">Transmembrane</keyword>
<evidence type="ECO:0000256" key="2">
    <source>
        <dbReference type="SAM" id="Phobius"/>
    </source>
</evidence>
<keyword evidence="2" id="KW-0472">Membrane</keyword>
<evidence type="ECO:0000256" key="1">
    <source>
        <dbReference type="SAM" id="MobiDB-lite"/>
    </source>
</evidence>
<keyword evidence="2" id="KW-1133">Transmembrane helix</keyword>
<dbReference type="OrthoDB" id="7266247at2"/>
<dbReference type="Proteomes" id="UP000188879">
    <property type="component" value="Unassembled WGS sequence"/>
</dbReference>
<proteinExistence type="predicted"/>